<gene>
    <name evidence="4" type="ORF">I303_06972</name>
</gene>
<dbReference type="GO" id="GO:0005634">
    <property type="term" value="C:nucleus"/>
    <property type="evidence" value="ECO:0007669"/>
    <property type="project" value="UniProtKB-SubCell"/>
</dbReference>
<dbReference type="PROSITE" id="PS00463">
    <property type="entry name" value="ZN2_CY6_FUNGAL_1"/>
    <property type="match status" value="1"/>
</dbReference>
<dbReference type="PANTHER" id="PTHR37534:SF20">
    <property type="entry name" value="PRO1A C6 ZINK-FINGER PROTEIN"/>
    <property type="match status" value="1"/>
</dbReference>
<dbReference type="VEuPathDB" id="FungiDB:I303_06972"/>
<dbReference type="GO" id="GO:0000981">
    <property type="term" value="F:DNA-binding transcription factor activity, RNA polymerase II-specific"/>
    <property type="evidence" value="ECO:0007669"/>
    <property type="project" value="InterPro"/>
</dbReference>
<accession>A0A1A5ZWN0</accession>
<dbReference type="EMBL" id="KI894035">
    <property type="protein sequence ID" value="OBR82213.1"/>
    <property type="molecule type" value="Genomic_DNA"/>
</dbReference>
<dbReference type="Pfam" id="PF00172">
    <property type="entry name" value="Zn_clus"/>
    <property type="match status" value="1"/>
</dbReference>
<dbReference type="InterPro" id="IPR021858">
    <property type="entry name" value="Fun_TF"/>
</dbReference>
<evidence type="ECO:0000259" key="3">
    <source>
        <dbReference type="PROSITE" id="PS50048"/>
    </source>
</evidence>
<comment type="subcellular location">
    <subcellularLocation>
        <location evidence="1">Nucleus</location>
    </subcellularLocation>
</comment>
<dbReference type="Gene3D" id="4.10.240.10">
    <property type="entry name" value="Zn(2)-C6 fungal-type DNA-binding domain"/>
    <property type="match status" value="1"/>
</dbReference>
<evidence type="ECO:0000313" key="4">
    <source>
        <dbReference type="EMBL" id="OBR82213.1"/>
    </source>
</evidence>
<name>A0A1A5ZWN0_9TREE</name>
<dbReference type="AlphaFoldDB" id="A0A1A5ZWN0"/>
<feature type="domain" description="Zn(2)-C6 fungal-type" evidence="3">
    <location>
        <begin position="31"/>
        <end position="62"/>
    </location>
</feature>
<reference evidence="4" key="1">
    <citation type="submission" date="2013-07" db="EMBL/GenBank/DDBJ databases">
        <title>The Genome Sequence of Cryptococcus dejecticola CBS10117.</title>
        <authorList>
            <consortium name="The Broad Institute Genome Sequencing Platform"/>
            <person name="Cuomo C."/>
            <person name="Litvintseva A."/>
            <person name="Chen Y."/>
            <person name="Heitman J."/>
            <person name="Sun S."/>
            <person name="Springer D."/>
            <person name="Dromer F."/>
            <person name="Young S.K."/>
            <person name="Zeng Q."/>
            <person name="Gargeya S."/>
            <person name="Fitzgerald M."/>
            <person name="Abouelleil A."/>
            <person name="Alvarado L."/>
            <person name="Berlin A.M."/>
            <person name="Chapman S.B."/>
            <person name="Dewar J."/>
            <person name="Goldberg J."/>
            <person name="Griggs A."/>
            <person name="Gujja S."/>
            <person name="Hansen M."/>
            <person name="Howarth C."/>
            <person name="Imamovic A."/>
            <person name="Larimer J."/>
            <person name="McCowan C."/>
            <person name="Murphy C."/>
            <person name="Pearson M."/>
            <person name="Priest M."/>
            <person name="Roberts A."/>
            <person name="Saif S."/>
            <person name="Shea T."/>
            <person name="Sykes S."/>
            <person name="Wortman J."/>
            <person name="Nusbaum C."/>
            <person name="Birren B."/>
        </authorList>
    </citation>
    <scope>NUCLEOTIDE SEQUENCE [LARGE SCALE GENOMIC DNA]</scope>
    <source>
        <strain evidence="4">CBS 10117</strain>
    </source>
</reference>
<dbReference type="InterPro" id="IPR001138">
    <property type="entry name" value="Zn2Cys6_DnaBD"/>
</dbReference>
<dbReference type="SMART" id="SM00066">
    <property type="entry name" value="GAL4"/>
    <property type="match status" value="1"/>
</dbReference>
<dbReference type="InterPro" id="IPR036864">
    <property type="entry name" value="Zn2-C6_fun-type_DNA-bd_sf"/>
</dbReference>
<dbReference type="OrthoDB" id="2564140at2759"/>
<keyword evidence="2" id="KW-0539">Nucleus</keyword>
<dbReference type="CDD" id="cd00067">
    <property type="entry name" value="GAL4"/>
    <property type="match status" value="1"/>
</dbReference>
<evidence type="ECO:0000256" key="2">
    <source>
        <dbReference type="ARBA" id="ARBA00023242"/>
    </source>
</evidence>
<dbReference type="PROSITE" id="PS50048">
    <property type="entry name" value="ZN2_CY6_FUNGAL_2"/>
    <property type="match status" value="1"/>
</dbReference>
<organism evidence="4">
    <name type="scientific">Kwoniella dejecticola CBS 10117</name>
    <dbReference type="NCBI Taxonomy" id="1296121"/>
    <lineage>
        <taxon>Eukaryota</taxon>
        <taxon>Fungi</taxon>
        <taxon>Dikarya</taxon>
        <taxon>Basidiomycota</taxon>
        <taxon>Agaricomycotina</taxon>
        <taxon>Tremellomycetes</taxon>
        <taxon>Tremellales</taxon>
        <taxon>Cryptococcaceae</taxon>
        <taxon>Kwoniella</taxon>
    </lineage>
</organism>
<proteinExistence type="predicted"/>
<dbReference type="Pfam" id="PF11951">
    <property type="entry name" value="Fungal_trans_2"/>
    <property type="match status" value="1"/>
</dbReference>
<evidence type="ECO:0000256" key="1">
    <source>
        <dbReference type="ARBA" id="ARBA00004123"/>
    </source>
</evidence>
<dbReference type="SUPFAM" id="SSF57701">
    <property type="entry name" value="Zn2/Cys6 DNA-binding domain"/>
    <property type="match status" value="1"/>
</dbReference>
<dbReference type="PANTHER" id="PTHR37534">
    <property type="entry name" value="TRANSCRIPTIONAL ACTIVATOR PROTEIN UGA3"/>
    <property type="match status" value="1"/>
</dbReference>
<dbReference type="GO" id="GO:0008270">
    <property type="term" value="F:zinc ion binding"/>
    <property type="evidence" value="ECO:0007669"/>
    <property type="project" value="InterPro"/>
</dbReference>
<sequence>MEGPTLNQPWAQYGLTATGKQKRKRVRSVMGCMTCRKRRVKCDEKRPKCSNCARHPLRICEYEYDHDNEHEKETENADAYNSLGNGYDPNRVFEKAQLDALGAMSLDTSFQDSSSFASSSTLTLDDLQPLPLTSSSYVYQPPIDYEKMSKERHVLESMRAEWLNINDKGSNNLMNPSELVQNKIPTPKQSRFTSFRSFHSGLVRRYFPSSEDPHNRLPPNITSAVPGPALYNGSGISLGTQPSSLSLSPDINHLHRSDIFRNPVNVGTVEDNKDVSTVGNLGSTAFNLLLCQIMEPSPTVWRDRLRSVVDKCIEKGGPGWMIGLTPPLSGYRGGPVENKQPLSMALYLEMAAMIDIYASLTSGSIPRLTSSDQSWISLSRTHQAKLSPPIPDTLETIFGIPRTLVPVFSRVTSLVARRTMQNLDDQMDVGMKEDLDFEIMSMRMELEHLWPARLAGRTDERRSQYGGRLWRLALLILLLQEAQMYSTTSSDLISSVNSFTASCQEALSEIGHLSGWLWPILISACATGNHTQREGFLRLLPYAKFPMGNSDNSEYAHKVRLALPCLSLSTNKSGADSSSVEYFAAAHDGMVLSRYRESQISPAGGTSYRQYIR</sequence>
<protein>
    <recommendedName>
        <fullName evidence="3">Zn(2)-C6 fungal-type domain-containing protein</fullName>
    </recommendedName>
</protein>